<gene>
    <name evidence="1" type="ORF">MM415B02222_0011</name>
</gene>
<protein>
    <submittedName>
        <fullName evidence="1">Uncharacterized protein</fullName>
    </submittedName>
</protein>
<reference evidence="1" key="1">
    <citation type="submission" date="2020-03" db="EMBL/GenBank/DDBJ databases">
        <title>The deep terrestrial virosphere.</title>
        <authorList>
            <person name="Holmfeldt K."/>
            <person name="Nilsson E."/>
            <person name="Simone D."/>
            <person name="Lopez-Fernandez M."/>
            <person name="Wu X."/>
            <person name="de Brujin I."/>
            <person name="Lundin D."/>
            <person name="Andersson A."/>
            <person name="Bertilsson S."/>
            <person name="Dopson M."/>
        </authorList>
    </citation>
    <scope>NUCLEOTIDE SEQUENCE</scope>
    <source>
        <strain evidence="1">MM415B02222</strain>
    </source>
</reference>
<accession>A0A6M3KV46</accession>
<name>A0A6M3KV46_9ZZZZ</name>
<evidence type="ECO:0000313" key="1">
    <source>
        <dbReference type="EMBL" id="QJA85431.1"/>
    </source>
</evidence>
<organism evidence="1">
    <name type="scientific">viral metagenome</name>
    <dbReference type="NCBI Taxonomy" id="1070528"/>
    <lineage>
        <taxon>unclassified sequences</taxon>
        <taxon>metagenomes</taxon>
        <taxon>organismal metagenomes</taxon>
    </lineage>
</organism>
<sequence>MGEARNGAKYFRHQIFNESGYVLMYPNIRPEDELLQSFPPDPLTESATQQFPLGTKLIQGERVWRYCKNSASAITVVGNILQGPAAVHATIEDDIVVAASKGQTYAIGSYDITVTSTTDIDTGAWATEDGAKEGYIYVNGGTGIGQCRKIKHHEAFVTTGTALVEVYEPWKVAPIAGDTEVGLAENSYSNVVVAAAGVTAPPVGVATIAITASYYFWAQSGGPCAVTCHAAIAHGVPAVVGTTAGEIDPFSAFTTEYIVGWPITPGIKDNDAALIFLTIDR</sequence>
<dbReference type="EMBL" id="MT142573">
    <property type="protein sequence ID" value="QJA85431.1"/>
    <property type="molecule type" value="Genomic_DNA"/>
</dbReference>
<dbReference type="AlphaFoldDB" id="A0A6M3KV46"/>
<proteinExistence type="predicted"/>